<dbReference type="PROSITE" id="PS50943">
    <property type="entry name" value="HTH_CROC1"/>
    <property type="match status" value="1"/>
</dbReference>
<feature type="domain" description="HTH cro/C1-type" evidence="1">
    <location>
        <begin position="38"/>
        <end position="92"/>
    </location>
</feature>
<dbReference type="Gene3D" id="1.10.260.40">
    <property type="entry name" value="lambda repressor-like DNA-binding domains"/>
    <property type="match status" value="1"/>
</dbReference>
<organism evidence="2 3">
    <name type="scientific">Bacteroides acidifaciens</name>
    <dbReference type="NCBI Taxonomy" id="85831"/>
    <lineage>
        <taxon>Bacteria</taxon>
        <taxon>Pseudomonadati</taxon>
        <taxon>Bacteroidota</taxon>
        <taxon>Bacteroidia</taxon>
        <taxon>Bacteroidales</taxon>
        <taxon>Bacteroidaceae</taxon>
        <taxon>Bacteroides</taxon>
    </lineage>
</organism>
<dbReference type="InterPro" id="IPR010982">
    <property type="entry name" value="Lambda_DNA-bd_dom_sf"/>
</dbReference>
<proteinExistence type="predicted"/>
<dbReference type="GO" id="GO:0003677">
    <property type="term" value="F:DNA binding"/>
    <property type="evidence" value="ECO:0007669"/>
    <property type="project" value="InterPro"/>
</dbReference>
<evidence type="ECO:0000259" key="1">
    <source>
        <dbReference type="PROSITE" id="PS50943"/>
    </source>
</evidence>
<comment type="caution">
    <text evidence="2">The sequence shown here is derived from an EMBL/GenBank/DDBJ whole genome shotgun (WGS) entry which is preliminary data.</text>
</comment>
<name>A0A7I9ZXD6_9BACE</name>
<dbReference type="SMART" id="SM00530">
    <property type="entry name" value="HTH_XRE"/>
    <property type="match status" value="1"/>
</dbReference>
<sequence length="100" mass="11211">MKLYTHEEMLDNVIGAKGTPRRDEYEAKVDAFLIGEAIKQARESRNITQEQLGEMIGVKKAQISRIEKGSNLTILTIRKVFRAMGMSTNLEIVGLGKFAI</sequence>
<dbReference type="InterPro" id="IPR001387">
    <property type="entry name" value="Cro/C1-type_HTH"/>
</dbReference>
<dbReference type="SUPFAM" id="SSF47413">
    <property type="entry name" value="lambda repressor-like DNA-binding domains"/>
    <property type="match status" value="1"/>
</dbReference>
<evidence type="ECO:0000313" key="3">
    <source>
        <dbReference type="Proteomes" id="UP000491181"/>
    </source>
</evidence>
<dbReference type="Pfam" id="PF01381">
    <property type="entry name" value="HTH_3"/>
    <property type="match status" value="1"/>
</dbReference>
<dbReference type="RefSeq" id="WP_172503476.1">
    <property type="nucleotide sequence ID" value="NZ_BLLS01000002.1"/>
</dbReference>
<dbReference type="AlphaFoldDB" id="A0A7I9ZXD6"/>
<accession>A0A7I9ZXD6</accession>
<gene>
    <name evidence="2" type="ORF">IMSAGC001_00173</name>
</gene>
<dbReference type="Proteomes" id="UP000491181">
    <property type="component" value="Unassembled WGS sequence"/>
</dbReference>
<evidence type="ECO:0000313" key="2">
    <source>
        <dbReference type="EMBL" id="GFH84778.1"/>
    </source>
</evidence>
<protein>
    <recommendedName>
        <fullName evidence="1">HTH cro/C1-type domain-containing protein</fullName>
    </recommendedName>
</protein>
<reference evidence="2 3" key="1">
    <citation type="journal article" date="2020" name="Microbiome">
        <title>Single-cell genomics of uncultured bacteria reveals dietary fiber responders in the mouse gut microbiota.</title>
        <authorList>
            <person name="Chijiiwa R."/>
            <person name="Hosokawa M."/>
            <person name="Kogawa M."/>
            <person name="Nishikawa Y."/>
            <person name="Ide K."/>
            <person name="Sakanashi C."/>
            <person name="Takahashi K."/>
            <person name="Takeyama H."/>
        </authorList>
    </citation>
    <scope>NUCLEOTIDE SEQUENCE [LARGE SCALE GENOMIC DNA]</scope>
    <source>
        <strain evidence="2">IMSAGC_001</strain>
    </source>
</reference>
<dbReference type="EMBL" id="BLLS01000002">
    <property type="protein sequence ID" value="GFH84778.1"/>
    <property type="molecule type" value="Genomic_DNA"/>
</dbReference>
<dbReference type="CDD" id="cd00093">
    <property type="entry name" value="HTH_XRE"/>
    <property type="match status" value="1"/>
</dbReference>